<dbReference type="EMBL" id="NDYL01000001">
    <property type="protein sequence ID" value="OXB94852.1"/>
    <property type="molecule type" value="Genomic_DNA"/>
</dbReference>
<keyword evidence="1" id="KW-0175">Coiled coil</keyword>
<evidence type="ECO:0000313" key="2">
    <source>
        <dbReference type="EMBL" id="OXB94852.1"/>
    </source>
</evidence>
<dbReference type="AlphaFoldDB" id="A0A226QTL7"/>
<keyword evidence="3" id="KW-1185">Reference proteome</keyword>
<gene>
    <name evidence="2" type="ORF">B9L23_08295</name>
</gene>
<dbReference type="RefSeq" id="WP_089097307.1">
    <property type="nucleotide sequence ID" value="NZ_NDYL01000001.1"/>
</dbReference>
<protein>
    <submittedName>
        <fullName evidence="2">Uncharacterized protein</fullName>
    </submittedName>
</protein>
<name>A0A226QTL7_9BACL</name>
<reference evidence="2 3" key="1">
    <citation type="submission" date="2017-04" db="EMBL/GenBank/DDBJ databases">
        <title>The genome sequence of Parageobacillus galactosidasius DSM 18751.</title>
        <authorList>
            <person name="Ramaloko W.T."/>
            <person name="Koen N."/>
            <person name="Polliack S."/>
            <person name="Aliyu H."/>
            <person name="Lebre P."/>
            <person name="Mohr T."/>
            <person name="Oswald F."/>
            <person name="Zwick M."/>
            <person name="Neumann A."/>
            <person name="Syldatk C."/>
            <person name="Cowan D."/>
            <person name="De Maayer P."/>
        </authorList>
    </citation>
    <scope>NUCLEOTIDE SEQUENCE [LARGE SCALE GENOMIC DNA]</scope>
    <source>
        <strain evidence="2 3">DSM 18751</strain>
    </source>
</reference>
<feature type="coiled-coil region" evidence="1">
    <location>
        <begin position="6"/>
        <end position="33"/>
    </location>
</feature>
<organism evidence="2 3">
    <name type="scientific">Parageobacillus galactosidasius</name>
    <dbReference type="NCBI Taxonomy" id="883812"/>
    <lineage>
        <taxon>Bacteria</taxon>
        <taxon>Bacillati</taxon>
        <taxon>Bacillota</taxon>
        <taxon>Bacilli</taxon>
        <taxon>Bacillales</taxon>
        <taxon>Anoxybacillaceae</taxon>
        <taxon>Parageobacillus</taxon>
    </lineage>
</organism>
<evidence type="ECO:0000313" key="3">
    <source>
        <dbReference type="Proteomes" id="UP000198394"/>
    </source>
</evidence>
<dbReference type="Proteomes" id="UP000198394">
    <property type="component" value="Unassembled WGS sequence"/>
</dbReference>
<comment type="caution">
    <text evidence="2">The sequence shown here is derived from an EMBL/GenBank/DDBJ whole genome shotgun (WGS) entry which is preliminary data.</text>
</comment>
<sequence length="158" mass="18776">MSQVLERLLLEDLEKWEETIKDLEERNRKLKVPTENTPETLHTFNCQINDLYTEVQYHFARARRNKDAIERIIYNVLNDLYAGKNDWARRAAGIQYAQNYPTPPGFYPDKVDLFYLEDKFKWFYYALDSIIKSLQAKAEAKITNNSLLKIDDLVSRYS</sequence>
<evidence type="ECO:0000256" key="1">
    <source>
        <dbReference type="SAM" id="Coils"/>
    </source>
</evidence>
<accession>A0A226QTL7</accession>
<proteinExistence type="predicted"/>